<evidence type="ECO:0000256" key="3">
    <source>
        <dbReference type="ARBA" id="ARBA00023136"/>
    </source>
</evidence>
<evidence type="ECO:0000256" key="2">
    <source>
        <dbReference type="ARBA" id="ARBA00022989"/>
    </source>
</evidence>
<evidence type="ECO:0000256" key="4">
    <source>
        <dbReference type="SAM" id="Phobius"/>
    </source>
</evidence>
<feature type="transmembrane region" description="Helical" evidence="4">
    <location>
        <begin position="141"/>
        <end position="166"/>
    </location>
</feature>
<dbReference type="Pfam" id="PF07690">
    <property type="entry name" value="MFS_1"/>
    <property type="match status" value="1"/>
</dbReference>
<dbReference type="SUPFAM" id="SSF103473">
    <property type="entry name" value="MFS general substrate transporter"/>
    <property type="match status" value="1"/>
</dbReference>
<evidence type="ECO:0000313" key="5">
    <source>
        <dbReference type="EMBL" id="MBP0617753.1"/>
    </source>
</evidence>
<proteinExistence type="predicted"/>
<dbReference type="InterPro" id="IPR052524">
    <property type="entry name" value="MFS_Cyanate_Porter"/>
</dbReference>
<protein>
    <submittedName>
        <fullName evidence="5">MFS transporter</fullName>
    </submittedName>
</protein>
<evidence type="ECO:0000313" key="6">
    <source>
        <dbReference type="Proteomes" id="UP000678276"/>
    </source>
</evidence>
<feature type="transmembrane region" description="Helical" evidence="4">
    <location>
        <begin position="317"/>
        <end position="337"/>
    </location>
</feature>
<reference evidence="5 6" key="1">
    <citation type="submission" date="2021-04" db="EMBL/GenBank/DDBJ databases">
        <title>Whole genome sequence of Jiella sp. KSK16Y-1.</title>
        <authorList>
            <person name="Tuo L."/>
        </authorList>
    </citation>
    <scope>NUCLEOTIDE SEQUENCE [LARGE SCALE GENOMIC DNA]</scope>
    <source>
        <strain evidence="5 6">KSK16Y-1</strain>
    </source>
</reference>
<accession>A0ABS4BLZ8</accession>
<keyword evidence="3 4" id="KW-0472">Membrane</keyword>
<organism evidence="5 6">
    <name type="scientific">Jiella mangrovi</name>
    <dbReference type="NCBI Taxonomy" id="2821407"/>
    <lineage>
        <taxon>Bacteria</taxon>
        <taxon>Pseudomonadati</taxon>
        <taxon>Pseudomonadota</taxon>
        <taxon>Alphaproteobacteria</taxon>
        <taxon>Hyphomicrobiales</taxon>
        <taxon>Aurantimonadaceae</taxon>
        <taxon>Jiella</taxon>
    </lineage>
</organism>
<feature type="transmembrane region" description="Helical" evidence="4">
    <location>
        <begin position="12"/>
        <end position="32"/>
    </location>
</feature>
<name>A0ABS4BLZ8_9HYPH</name>
<dbReference type="EMBL" id="JAGJCF010000020">
    <property type="protein sequence ID" value="MBP0617753.1"/>
    <property type="molecule type" value="Genomic_DNA"/>
</dbReference>
<feature type="transmembrane region" description="Helical" evidence="4">
    <location>
        <begin position="111"/>
        <end position="129"/>
    </location>
</feature>
<feature type="transmembrane region" description="Helical" evidence="4">
    <location>
        <begin position="227"/>
        <end position="249"/>
    </location>
</feature>
<keyword evidence="1 4" id="KW-0812">Transmembrane</keyword>
<gene>
    <name evidence="5" type="ORF">J6595_19380</name>
</gene>
<dbReference type="PANTHER" id="PTHR23523">
    <property type="match status" value="1"/>
</dbReference>
<feature type="transmembrane region" description="Helical" evidence="4">
    <location>
        <begin position="87"/>
        <end position="105"/>
    </location>
</feature>
<feature type="transmembrane region" description="Helical" evidence="4">
    <location>
        <begin position="255"/>
        <end position="280"/>
    </location>
</feature>
<dbReference type="InterPro" id="IPR011701">
    <property type="entry name" value="MFS"/>
</dbReference>
<evidence type="ECO:0000256" key="1">
    <source>
        <dbReference type="ARBA" id="ARBA00022692"/>
    </source>
</evidence>
<feature type="transmembrane region" description="Helical" evidence="4">
    <location>
        <begin position="378"/>
        <end position="398"/>
    </location>
</feature>
<dbReference type="InterPro" id="IPR036259">
    <property type="entry name" value="MFS_trans_sf"/>
</dbReference>
<keyword evidence="6" id="KW-1185">Reference proteome</keyword>
<keyword evidence="2 4" id="KW-1133">Transmembrane helix</keyword>
<comment type="caution">
    <text evidence="5">The sequence shown here is derived from an EMBL/GenBank/DDBJ whole genome shotgun (WGS) entry which is preliminary data.</text>
</comment>
<dbReference type="Proteomes" id="UP000678276">
    <property type="component" value="Unassembled WGS sequence"/>
</dbReference>
<sequence length="420" mass="43521">MSAMSDAGVVRYPLLAGRSLALVAITLSALNLRSAVTSVSPLLLEIGTDLGFGLEAIGIIGMLPPACFALFGVATPYVVRRFGLEQAALIGLAVTSAGVLLRSVAGNPAEFIAFSGGALGGMGIVGVVMPPLVRQYFSDRLSLVSTIYLIALHLGALVPPLVIVPLANAVGWRYAIALWAMLAILSAAMWAMARQRPATKAGKSLASTGAPAAVGVLPKQVWRSPTVWNLTILFGMTSWNVFILFTWLPTLVLDAGYAASFGGAMVSLLITTSMVIGIFAPSLTIKLRNPTAIVFGCAVLYAVGYGGLALAPQTAMVAWVILLGIGSSLFIVATTMINTHSRTPLGSAVTSSFVQGIGGGIAVLGPLTFGLIHSWTGTWGASYGLVAVSLAIIGICGFRARHHGTLEDDIERYAAHEGNA</sequence>
<dbReference type="Gene3D" id="1.20.1250.20">
    <property type="entry name" value="MFS general substrate transporter like domains"/>
    <property type="match status" value="1"/>
</dbReference>
<dbReference type="PANTHER" id="PTHR23523:SF2">
    <property type="entry name" value="2-NITROIMIDAZOLE TRANSPORTER"/>
    <property type="match status" value="1"/>
</dbReference>
<feature type="transmembrane region" description="Helical" evidence="4">
    <location>
        <begin position="172"/>
        <end position="193"/>
    </location>
</feature>
<feature type="transmembrane region" description="Helical" evidence="4">
    <location>
        <begin position="292"/>
        <end position="311"/>
    </location>
</feature>
<feature type="transmembrane region" description="Helical" evidence="4">
    <location>
        <begin position="349"/>
        <end position="372"/>
    </location>
</feature>
<feature type="transmembrane region" description="Helical" evidence="4">
    <location>
        <begin position="52"/>
        <end position="75"/>
    </location>
</feature>